<evidence type="ECO:0000313" key="1">
    <source>
        <dbReference type="EMBL" id="EYC36939.1"/>
    </source>
</evidence>
<dbReference type="AlphaFoldDB" id="A0A016WAS7"/>
<dbReference type="Proteomes" id="UP000024635">
    <property type="component" value="Unassembled WGS sequence"/>
</dbReference>
<reference evidence="2" key="1">
    <citation type="journal article" date="2015" name="Nat. Genet.">
        <title>The genome and transcriptome of the zoonotic hookworm Ancylostoma ceylanicum identify infection-specific gene families.</title>
        <authorList>
            <person name="Schwarz E.M."/>
            <person name="Hu Y."/>
            <person name="Antoshechkin I."/>
            <person name="Miller M.M."/>
            <person name="Sternberg P.W."/>
            <person name="Aroian R.V."/>
        </authorList>
    </citation>
    <scope>NUCLEOTIDE SEQUENCE</scope>
    <source>
        <strain evidence="2">HY135</strain>
    </source>
</reference>
<name>A0A016WAS7_9BILA</name>
<protein>
    <submittedName>
        <fullName evidence="1">Uncharacterized protein</fullName>
    </submittedName>
</protein>
<proteinExistence type="predicted"/>
<comment type="caution">
    <text evidence="1">The sequence shown here is derived from an EMBL/GenBank/DDBJ whole genome shotgun (WGS) entry which is preliminary data.</text>
</comment>
<accession>A0A016WAS7</accession>
<dbReference type="EMBL" id="JARK01000442">
    <property type="protein sequence ID" value="EYC36939.1"/>
    <property type="molecule type" value="Genomic_DNA"/>
</dbReference>
<organism evidence="1 2">
    <name type="scientific">Ancylostoma ceylanicum</name>
    <dbReference type="NCBI Taxonomy" id="53326"/>
    <lineage>
        <taxon>Eukaryota</taxon>
        <taxon>Metazoa</taxon>
        <taxon>Ecdysozoa</taxon>
        <taxon>Nematoda</taxon>
        <taxon>Chromadorea</taxon>
        <taxon>Rhabditida</taxon>
        <taxon>Rhabditina</taxon>
        <taxon>Rhabditomorpha</taxon>
        <taxon>Strongyloidea</taxon>
        <taxon>Ancylostomatidae</taxon>
        <taxon>Ancylostomatinae</taxon>
        <taxon>Ancylostoma</taxon>
    </lineage>
</organism>
<evidence type="ECO:0000313" key="2">
    <source>
        <dbReference type="Proteomes" id="UP000024635"/>
    </source>
</evidence>
<sequence length="69" mass="7688">MQKLPNIGPPKHFCQSYEVYAKDLTDDGTFGDEILYKFVSSGHAFVSPSCKHGCGGKMVECVTHRPIRQ</sequence>
<keyword evidence="2" id="KW-1185">Reference proteome</keyword>
<gene>
    <name evidence="1" type="primary">Acey_s0842.g2637</name>
    <name evidence="1" type="ORF">Y032_0842g2637</name>
</gene>